<gene>
    <name evidence="7" type="ORF">KSF_077000</name>
</gene>
<dbReference type="Gene3D" id="1.20.1740.10">
    <property type="entry name" value="Amino acid/polyamine transporter I"/>
    <property type="match status" value="1"/>
</dbReference>
<dbReference type="InterPro" id="IPR002293">
    <property type="entry name" value="AA/rel_permease1"/>
</dbReference>
<dbReference type="PANTHER" id="PTHR42770">
    <property type="entry name" value="AMINO ACID TRANSPORTER-RELATED"/>
    <property type="match status" value="1"/>
</dbReference>
<dbReference type="Proteomes" id="UP000597444">
    <property type="component" value="Unassembled WGS sequence"/>
</dbReference>
<evidence type="ECO:0000313" key="7">
    <source>
        <dbReference type="EMBL" id="GHO97652.1"/>
    </source>
</evidence>
<keyword evidence="5 6" id="KW-0472">Membrane</keyword>
<feature type="transmembrane region" description="Helical" evidence="6">
    <location>
        <begin position="354"/>
        <end position="383"/>
    </location>
</feature>
<keyword evidence="8" id="KW-1185">Reference proteome</keyword>
<comment type="subcellular location">
    <subcellularLocation>
        <location evidence="1">Cell membrane</location>
        <topology evidence="1">Multi-pass membrane protein</topology>
    </subcellularLocation>
</comment>
<feature type="transmembrane region" description="Helical" evidence="6">
    <location>
        <begin position="389"/>
        <end position="408"/>
    </location>
</feature>
<dbReference type="GO" id="GO:0022857">
    <property type="term" value="F:transmembrane transporter activity"/>
    <property type="evidence" value="ECO:0007669"/>
    <property type="project" value="InterPro"/>
</dbReference>
<dbReference type="AlphaFoldDB" id="A0A8J3N7X6"/>
<evidence type="ECO:0000256" key="2">
    <source>
        <dbReference type="ARBA" id="ARBA00022475"/>
    </source>
</evidence>
<dbReference type="Pfam" id="PF13520">
    <property type="entry name" value="AA_permease_2"/>
    <property type="match status" value="1"/>
</dbReference>
<protein>
    <submittedName>
        <fullName evidence="7">Amino acid permease</fullName>
    </submittedName>
</protein>
<feature type="transmembrane region" description="Helical" evidence="6">
    <location>
        <begin position="148"/>
        <end position="167"/>
    </location>
</feature>
<comment type="caution">
    <text evidence="7">The sequence shown here is derived from an EMBL/GenBank/DDBJ whole genome shotgun (WGS) entry which is preliminary data.</text>
</comment>
<dbReference type="RefSeq" id="WP_220208435.1">
    <property type="nucleotide sequence ID" value="NZ_BNJK01000002.1"/>
</dbReference>
<feature type="transmembrane region" description="Helical" evidence="6">
    <location>
        <begin position="57"/>
        <end position="79"/>
    </location>
</feature>
<dbReference type="EMBL" id="BNJK01000002">
    <property type="protein sequence ID" value="GHO97652.1"/>
    <property type="molecule type" value="Genomic_DNA"/>
</dbReference>
<feature type="transmembrane region" description="Helical" evidence="6">
    <location>
        <begin position="253"/>
        <end position="277"/>
    </location>
</feature>
<dbReference type="PANTHER" id="PTHR42770:SF16">
    <property type="entry name" value="AMINO ACID PERMEASE"/>
    <property type="match status" value="1"/>
</dbReference>
<name>A0A8J3N7X6_9CHLR</name>
<feature type="transmembrane region" description="Helical" evidence="6">
    <location>
        <begin position="420"/>
        <end position="443"/>
    </location>
</feature>
<feature type="transmembrane region" description="Helical" evidence="6">
    <location>
        <begin position="305"/>
        <end position="333"/>
    </location>
</feature>
<evidence type="ECO:0000256" key="4">
    <source>
        <dbReference type="ARBA" id="ARBA00022989"/>
    </source>
</evidence>
<evidence type="ECO:0000256" key="1">
    <source>
        <dbReference type="ARBA" id="ARBA00004651"/>
    </source>
</evidence>
<keyword evidence="3 6" id="KW-0812">Transmembrane</keyword>
<evidence type="ECO:0000256" key="5">
    <source>
        <dbReference type="ARBA" id="ARBA00023136"/>
    </source>
</evidence>
<dbReference type="InterPro" id="IPR050367">
    <property type="entry name" value="APC_superfamily"/>
</dbReference>
<organism evidence="7 8">
    <name type="scientific">Reticulibacter mediterranei</name>
    <dbReference type="NCBI Taxonomy" id="2778369"/>
    <lineage>
        <taxon>Bacteria</taxon>
        <taxon>Bacillati</taxon>
        <taxon>Chloroflexota</taxon>
        <taxon>Ktedonobacteria</taxon>
        <taxon>Ktedonobacterales</taxon>
        <taxon>Reticulibacteraceae</taxon>
        <taxon>Reticulibacter</taxon>
    </lineage>
</organism>
<proteinExistence type="predicted"/>
<dbReference type="GO" id="GO:0005886">
    <property type="term" value="C:plasma membrane"/>
    <property type="evidence" value="ECO:0007669"/>
    <property type="project" value="UniProtKB-SubCell"/>
</dbReference>
<reference evidence="7" key="1">
    <citation type="submission" date="2020-10" db="EMBL/GenBank/DDBJ databases">
        <title>Taxonomic study of unclassified bacteria belonging to the class Ktedonobacteria.</title>
        <authorList>
            <person name="Yabe S."/>
            <person name="Wang C.M."/>
            <person name="Zheng Y."/>
            <person name="Sakai Y."/>
            <person name="Cavaletti L."/>
            <person name="Monciardini P."/>
            <person name="Donadio S."/>
        </authorList>
    </citation>
    <scope>NUCLEOTIDE SEQUENCE</scope>
    <source>
        <strain evidence="7">ID150040</strain>
    </source>
</reference>
<feature type="transmembrane region" description="Helical" evidence="6">
    <location>
        <begin position="107"/>
        <end position="128"/>
    </location>
</feature>
<evidence type="ECO:0000256" key="6">
    <source>
        <dbReference type="SAM" id="Phobius"/>
    </source>
</evidence>
<feature type="transmembrane region" description="Helical" evidence="6">
    <location>
        <begin position="174"/>
        <end position="194"/>
    </location>
</feature>
<evidence type="ECO:0000313" key="8">
    <source>
        <dbReference type="Proteomes" id="UP000597444"/>
    </source>
</evidence>
<dbReference type="PIRSF" id="PIRSF006060">
    <property type="entry name" value="AA_transporter"/>
    <property type="match status" value="1"/>
</dbReference>
<keyword evidence="4 6" id="KW-1133">Transmembrane helix</keyword>
<feature type="transmembrane region" description="Helical" evidence="6">
    <location>
        <begin position="449"/>
        <end position="468"/>
    </location>
</feature>
<feature type="transmembrane region" description="Helical" evidence="6">
    <location>
        <begin position="214"/>
        <end position="232"/>
    </location>
</feature>
<sequence length="476" mass="51052">MSETASPLPADEDNVVMTASDLPTLKHGTLDLRHAIVISVAVMSPAASIFFNSVPQAGLVGAAIPLCYLIGFVLALLVANQYSEFSRELPSSGSAYTFVTEGIGPGWGLLTAWIGIMAVLVGVPYSFVLMSANIQTLMQRWFGLNLHWSFWFVAAIGIVFAISYAGIRRSMSVDLTLLIFETIICLILALIVLFRVGEQGGLTAAPFTLAAVPANGDLTAGIIFSVLSFIGFETAATLGEETRNPHRNIPRAVYGSMLVVGIFYVLMAYVATVGYGIDHMVNGYAQDTAPFDTIGRRFGGGPLTAFIDIVGILSFFSAAIAIINGGARIIFAVGRDGLLPRWLAWTHPVHHTPVGAILALSLVGLVAGIGLGIFLSPIAAFAFLGTFDAMLILLLYLLVNIACIRFFWRKRRSQFHWLRHGLVPALSLLMVALILVAALASPGDAPLNFIPYVLAVWVVLGLVVLLIVRKRLVVPV</sequence>
<accession>A0A8J3N7X6</accession>
<evidence type="ECO:0000256" key="3">
    <source>
        <dbReference type="ARBA" id="ARBA00022692"/>
    </source>
</evidence>
<keyword evidence="2" id="KW-1003">Cell membrane</keyword>